<name>A0AA40KY96_9HYME</name>
<dbReference type="AlphaFoldDB" id="A0AA40KY96"/>
<sequence>MSASQAVPHTIVLDTGFSCSAVRYSYTGYTSVLDKVTTGCVCELQPIGPPNLMMYPEVLFFVSGSPA</sequence>
<dbReference type="EMBL" id="JAHYIQ010000001">
    <property type="protein sequence ID" value="KAK1137343.1"/>
    <property type="molecule type" value="Genomic_DNA"/>
</dbReference>
<accession>A0AA40KY96</accession>
<dbReference type="Proteomes" id="UP001177670">
    <property type="component" value="Unassembled WGS sequence"/>
</dbReference>
<reference evidence="1" key="1">
    <citation type="submission" date="2021-10" db="EMBL/GenBank/DDBJ databases">
        <title>Melipona bicolor Genome sequencing and assembly.</title>
        <authorList>
            <person name="Araujo N.S."/>
            <person name="Arias M.C."/>
        </authorList>
    </citation>
    <scope>NUCLEOTIDE SEQUENCE</scope>
    <source>
        <strain evidence="1">USP_2M_L1-L4_2017</strain>
        <tissue evidence="1">Whole body</tissue>
    </source>
</reference>
<evidence type="ECO:0000313" key="1">
    <source>
        <dbReference type="EMBL" id="KAK1137343.1"/>
    </source>
</evidence>
<comment type="caution">
    <text evidence="1">The sequence shown here is derived from an EMBL/GenBank/DDBJ whole genome shotgun (WGS) entry which is preliminary data.</text>
</comment>
<organism evidence="1 2">
    <name type="scientific">Melipona bicolor</name>
    <dbReference type="NCBI Taxonomy" id="60889"/>
    <lineage>
        <taxon>Eukaryota</taxon>
        <taxon>Metazoa</taxon>
        <taxon>Ecdysozoa</taxon>
        <taxon>Arthropoda</taxon>
        <taxon>Hexapoda</taxon>
        <taxon>Insecta</taxon>
        <taxon>Pterygota</taxon>
        <taxon>Neoptera</taxon>
        <taxon>Endopterygota</taxon>
        <taxon>Hymenoptera</taxon>
        <taxon>Apocrita</taxon>
        <taxon>Aculeata</taxon>
        <taxon>Apoidea</taxon>
        <taxon>Anthophila</taxon>
        <taxon>Apidae</taxon>
        <taxon>Melipona</taxon>
    </lineage>
</organism>
<gene>
    <name evidence="1" type="ORF">K0M31_001855</name>
</gene>
<protein>
    <submittedName>
        <fullName evidence="1">Uncharacterized protein</fullName>
    </submittedName>
</protein>
<keyword evidence="2" id="KW-1185">Reference proteome</keyword>
<proteinExistence type="predicted"/>
<evidence type="ECO:0000313" key="2">
    <source>
        <dbReference type="Proteomes" id="UP001177670"/>
    </source>
</evidence>